<dbReference type="Proteomes" id="UP000256601">
    <property type="component" value="Unassembled WGS sequence"/>
</dbReference>
<evidence type="ECO:0000313" key="3">
    <source>
        <dbReference type="EMBL" id="RDW22859.1"/>
    </source>
</evidence>
<dbReference type="Proteomes" id="UP000182444">
    <property type="component" value="Chromosome 1F"/>
</dbReference>
<sequence>MHAPGTLSSHWLVVPPRFTKIYKEAWPPGPSNHQHCQHTTMISRLARPLRTQLRQGSRQLQRRQYSSGSSSKGGSDLPWAATGLALFVIPTAYVVNSWTNPPKPAPKKKEEYEVPALPPIDATEVTAKVPSADVDAIKEKEENFSKEKEEAAKKGGNEGKDFDEAVLAKNQPDLKWKDDGTRDAEIADKRAKATDEDDGHQKEGIKELRDQDLIDDDRLKGKKTDGGPPSKPEGEKFQDAPHGVSEKTSETVPAKEHSPEEHKPEKGAQDVEPKAERDAEAEKRLAKEKKLDKESDDYVEKESWADEQVQK</sequence>
<accession>A0A1D8NM60</accession>
<dbReference type="AlphaFoldDB" id="A0A1D8NM60"/>
<gene>
    <name evidence="3" type="ORF">B0I71DRAFT_136899</name>
    <name evidence="2" type="ORF">YALI1_F08514g</name>
</gene>
<organism evidence="2 4">
    <name type="scientific">Yarrowia lipolytica</name>
    <name type="common">Candida lipolytica</name>
    <dbReference type="NCBI Taxonomy" id="4952"/>
    <lineage>
        <taxon>Eukaryota</taxon>
        <taxon>Fungi</taxon>
        <taxon>Dikarya</taxon>
        <taxon>Ascomycota</taxon>
        <taxon>Saccharomycotina</taxon>
        <taxon>Dipodascomycetes</taxon>
        <taxon>Dipodascales</taxon>
        <taxon>Dipodascales incertae sedis</taxon>
        <taxon>Yarrowia</taxon>
    </lineage>
</organism>
<evidence type="ECO:0000313" key="4">
    <source>
        <dbReference type="Proteomes" id="UP000182444"/>
    </source>
</evidence>
<proteinExistence type="predicted"/>
<dbReference type="VEuPathDB" id="FungiDB:YALI1_F08514g"/>
<feature type="compositionally biased region" description="Basic and acidic residues" evidence="1">
    <location>
        <begin position="135"/>
        <end position="163"/>
    </location>
</feature>
<feature type="compositionally biased region" description="Basic and acidic residues" evidence="1">
    <location>
        <begin position="172"/>
        <end position="225"/>
    </location>
</feature>
<evidence type="ECO:0000313" key="2">
    <source>
        <dbReference type="EMBL" id="AOW06715.1"/>
    </source>
</evidence>
<protein>
    <submittedName>
        <fullName evidence="2">Uncharacterized protein</fullName>
    </submittedName>
</protein>
<feature type="region of interest" description="Disordered" evidence="1">
    <location>
        <begin position="128"/>
        <end position="311"/>
    </location>
</feature>
<reference evidence="3 5" key="2">
    <citation type="submission" date="2018-07" db="EMBL/GenBank/DDBJ databases">
        <title>Draft Genome Assemblies for Five Robust Yarrowia lipolytica Strains Exhibiting High Lipid Production and Pentose Sugar Utilization and Sugar Alcohol Secretion from Undetoxified Lignocellulosic Biomass Hydrolysates.</title>
        <authorList>
            <consortium name="DOE Joint Genome Institute"/>
            <person name="Walker C."/>
            <person name="Ryu S."/>
            <person name="Na H."/>
            <person name="Zane M."/>
            <person name="LaButti K."/>
            <person name="Lipzen A."/>
            <person name="Haridas S."/>
            <person name="Barry K."/>
            <person name="Grigoriev I.V."/>
            <person name="Quarterman J."/>
            <person name="Slininger P."/>
            <person name="Dien B."/>
            <person name="Trinh C.T."/>
        </authorList>
    </citation>
    <scope>NUCLEOTIDE SEQUENCE [LARGE SCALE GENOMIC DNA]</scope>
    <source>
        <strain evidence="3 5">YB392</strain>
    </source>
</reference>
<dbReference type="EMBL" id="KZ859142">
    <property type="protein sequence ID" value="RDW22859.1"/>
    <property type="molecule type" value="Genomic_DNA"/>
</dbReference>
<evidence type="ECO:0000256" key="1">
    <source>
        <dbReference type="SAM" id="MobiDB-lite"/>
    </source>
</evidence>
<name>A0A1D8NM60_YARLL</name>
<dbReference type="EMBL" id="CP017558">
    <property type="protein sequence ID" value="AOW06715.1"/>
    <property type="molecule type" value="Genomic_DNA"/>
</dbReference>
<feature type="region of interest" description="Disordered" evidence="1">
    <location>
        <begin position="53"/>
        <end position="74"/>
    </location>
</feature>
<evidence type="ECO:0000313" key="5">
    <source>
        <dbReference type="Proteomes" id="UP000256601"/>
    </source>
</evidence>
<feature type="compositionally biased region" description="Basic and acidic residues" evidence="1">
    <location>
        <begin position="232"/>
        <end position="311"/>
    </location>
</feature>
<reference evidence="2 4" key="1">
    <citation type="journal article" date="2016" name="PLoS ONE">
        <title>Sequence Assembly of Yarrowia lipolytica Strain W29/CLIB89 Shows Transposable Element Diversity.</title>
        <authorList>
            <person name="Magnan C."/>
            <person name="Yu J."/>
            <person name="Chang I."/>
            <person name="Jahn E."/>
            <person name="Kanomata Y."/>
            <person name="Wu J."/>
            <person name="Zeller M."/>
            <person name="Oakes M."/>
            <person name="Baldi P."/>
            <person name="Sandmeyer S."/>
        </authorList>
    </citation>
    <scope>NUCLEOTIDE SEQUENCE [LARGE SCALE GENOMIC DNA]</scope>
    <source>
        <strain evidence="2">CLIB89</strain>
        <strain evidence="4">CLIB89(W29)</strain>
    </source>
</reference>